<gene>
    <name evidence="3" type="ORF">N5J11_06115</name>
    <name evidence="2" type="ORF">N7671_14185</name>
    <name evidence="4" type="ORF">NCTC10860_04509</name>
</gene>
<organism evidence="4 5">
    <name type="scientific">Ectopseudomonas oleovorans</name>
    <name type="common">Pseudomonas oleovorans</name>
    <dbReference type="NCBI Taxonomy" id="301"/>
    <lineage>
        <taxon>Bacteria</taxon>
        <taxon>Pseudomonadati</taxon>
        <taxon>Pseudomonadota</taxon>
        <taxon>Gammaproteobacteria</taxon>
        <taxon>Pseudomonadales</taxon>
        <taxon>Pseudomonadaceae</taxon>
        <taxon>Ectopseudomonas</taxon>
    </lineage>
</organism>
<dbReference type="Pfam" id="PF10027">
    <property type="entry name" value="DUF2269"/>
    <property type="match status" value="1"/>
</dbReference>
<keyword evidence="1" id="KW-1133">Transmembrane helix</keyword>
<evidence type="ECO:0000313" key="3">
    <source>
        <dbReference type="EMBL" id="MDH1338820.1"/>
    </source>
</evidence>
<dbReference type="RefSeq" id="WP_003464100.1">
    <property type="nucleotide sequence ID" value="NZ_CAURUH010000131.1"/>
</dbReference>
<dbReference type="InterPro" id="IPR018729">
    <property type="entry name" value="DUF2269_transmembrane"/>
</dbReference>
<feature type="transmembrane region" description="Helical" evidence="1">
    <location>
        <begin position="50"/>
        <end position="70"/>
    </location>
</feature>
<evidence type="ECO:0000313" key="4">
    <source>
        <dbReference type="EMBL" id="SUD62090.1"/>
    </source>
</evidence>
<accession>A0A061D2P6</accession>
<feature type="transmembrane region" description="Helical" evidence="1">
    <location>
        <begin position="82"/>
        <end position="101"/>
    </location>
</feature>
<evidence type="ECO:0000313" key="5">
    <source>
        <dbReference type="Proteomes" id="UP000254084"/>
    </source>
</evidence>
<evidence type="ECO:0000256" key="1">
    <source>
        <dbReference type="SAM" id="Phobius"/>
    </source>
</evidence>
<dbReference type="Proteomes" id="UP001159292">
    <property type="component" value="Unassembled WGS sequence"/>
</dbReference>
<dbReference type="EMBL" id="JAOCJE010000001">
    <property type="protein sequence ID" value="MDH1338820.1"/>
    <property type="molecule type" value="Genomic_DNA"/>
</dbReference>
<dbReference type="EMBL" id="JAOEET010000036">
    <property type="protein sequence ID" value="MDH0568356.1"/>
    <property type="molecule type" value="Genomic_DNA"/>
</dbReference>
<keyword evidence="1" id="KW-0812">Transmembrane</keyword>
<proteinExistence type="predicted"/>
<reference evidence="2" key="2">
    <citation type="submission" date="2022-09" db="EMBL/GenBank/DDBJ databases">
        <title>Intensive care unit water sources are persistently colonized with multi-drug resistant bacteria and are the site of extensive horizontal gene transfer of antibiotic resistance genes.</title>
        <authorList>
            <person name="Diorio-Toth L."/>
        </authorList>
    </citation>
    <scope>NUCLEOTIDE SEQUENCE</scope>
    <source>
        <strain evidence="3">GD03704</strain>
        <strain evidence="2">GD04000</strain>
    </source>
</reference>
<dbReference type="Proteomes" id="UP000254084">
    <property type="component" value="Unassembled WGS sequence"/>
</dbReference>
<keyword evidence="1" id="KW-0472">Membrane</keyword>
<protein>
    <submittedName>
        <fullName evidence="2">DUF2269 domain-containing protein</fullName>
    </submittedName>
    <submittedName>
        <fullName evidence="4">Putative integral membrane protein</fullName>
    </submittedName>
</protein>
<reference evidence="4 5" key="1">
    <citation type="submission" date="2018-06" db="EMBL/GenBank/DDBJ databases">
        <authorList>
            <consortium name="Pathogen Informatics"/>
            <person name="Doyle S."/>
        </authorList>
    </citation>
    <scope>NUCLEOTIDE SEQUENCE [LARGE SCALE GENOMIC DNA]</scope>
    <source>
        <strain evidence="4 5">NCTC10860</strain>
    </source>
</reference>
<feature type="transmembrane region" description="Helical" evidence="1">
    <location>
        <begin position="12"/>
        <end position="30"/>
    </location>
</feature>
<dbReference type="EMBL" id="UGUW01000004">
    <property type="protein sequence ID" value="SUD62090.1"/>
    <property type="molecule type" value="Genomic_DNA"/>
</dbReference>
<dbReference type="AlphaFoldDB" id="A0A061D2P6"/>
<dbReference type="Proteomes" id="UP001161697">
    <property type="component" value="Unassembled WGS sequence"/>
</dbReference>
<feature type="transmembrane region" description="Helical" evidence="1">
    <location>
        <begin position="122"/>
        <end position="143"/>
    </location>
</feature>
<evidence type="ECO:0000313" key="2">
    <source>
        <dbReference type="EMBL" id="MDH0568356.1"/>
    </source>
</evidence>
<name>A0A061D2P6_ECTOL</name>
<sequence length="146" mass="15652">MEHYLLVRILHSAPGVLLLLGLIAHGVMLFKAQRGGDAAVLARKLRVTLLFSFPAFAVLALSLPVTGYWLVDTAGWPLGQTWLLLGSILYALMMLLGLLLAGRLAVWRALGDAPAPTALKRLCLIYAGLILVLLIAIMALMGAKPT</sequence>